<name>A0ABT7Y757_9VIBR</name>
<evidence type="ECO:0008006" key="3">
    <source>
        <dbReference type="Google" id="ProtNLM"/>
    </source>
</evidence>
<gene>
    <name evidence="1" type="ORF">QWJ08_21320</name>
</gene>
<dbReference type="EMBL" id="JAUEOZ010000003">
    <property type="protein sequence ID" value="MDN2483898.1"/>
    <property type="molecule type" value="Genomic_DNA"/>
</dbReference>
<organism evidence="1 2">
    <name type="scientific">Vibrio agarivorans</name>
    <dbReference type="NCBI Taxonomy" id="153622"/>
    <lineage>
        <taxon>Bacteria</taxon>
        <taxon>Pseudomonadati</taxon>
        <taxon>Pseudomonadota</taxon>
        <taxon>Gammaproteobacteria</taxon>
        <taxon>Vibrionales</taxon>
        <taxon>Vibrionaceae</taxon>
        <taxon>Vibrio</taxon>
    </lineage>
</organism>
<protein>
    <recommendedName>
        <fullName evidence="3">DUF2863 domain-containing protein</fullName>
    </recommendedName>
</protein>
<dbReference type="RefSeq" id="WP_289964064.1">
    <property type="nucleotide sequence ID" value="NZ_JAUEOZ010000003.1"/>
</dbReference>
<keyword evidence="2" id="KW-1185">Reference proteome</keyword>
<dbReference type="Proteomes" id="UP001169719">
    <property type="component" value="Unassembled WGS sequence"/>
</dbReference>
<sequence>MALLTLAKKLYDLVLEDKSLKPGSSGLTEKQLLEAIECIRSMQRDYDYDDIKNCLLKVVNECPHYSKYPALRNFLYLSGLTMTVTLQKYTVDGRNASTQLVWPVLVTANKSVELPEISNEVLQDFRMKFLQNSDFDCLTADTFVFLDKNHRHVEASMLNAFVKPKARSLPEGDHLIALPIRVEGIASEGDLAELTSDKLAALAETYFSDIDGIDVIPLNVQTVLGTIIKPWKRRLAMFLSELPTDNEWVFDTTQSDKVVIQIGQNLHPFVAHNEVKEILVYEAMEYCEANELRYNVDFVTEIHDLATSSFPVTMH</sequence>
<reference evidence="1" key="1">
    <citation type="submission" date="2024-05" db="EMBL/GenBank/DDBJ databases">
        <title>Genome Sequences of Four Agar- Degrading Marine Bacteria.</title>
        <authorList>
            <person name="Phillips E.K."/>
            <person name="Shaffer J.C."/>
            <person name="Henson M.W."/>
            <person name="Temperton B."/>
            <person name="Thrash C.J."/>
            <person name="Martin M.O."/>
        </authorList>
    </citation>
    <scope>NUCLEOTIDE SEQUENCE</scope>
    <source>
        <strain evidence="1">EKP203</strain>
    </source>
</reference>
<comment type="caution">
    <text evidence="1">The sequence shown here is derived from an EMBL/GenBank/DDBJ whole genome shotgun (WGS) entry which is preliminary data.</text>
</comment>
<evidence type="ECO:0000313" key="1">
    <source>
        <dbReference type="EMBL" id="MDN2483898.1"/>
    </source>
</evidence>
<accession>A0ABT7Y757</accession>
<proteinExistence type="predicted"/>
<evidence type="ECO:0000313" key="2">
    <source>
        <dbReference type="Proteomes" id="UP001169719"/>
    </source>
</evidence>